<gene>
    <name evidence="11" type="ORF">RDWZM_004987</name>
</gene>
<dbReference type="InterPro" id="IPR047565">
    <property type="entry name" value="Alpha-macroglob_thiol-ester_cl"/>
</dbReference>
<dbReference type="PROSITE" id="PS00477">
    <property type="entry name" value="ALPHA_2_MACROGLOBULIN"/>
    <property type="match status" value="1"/>
</dbReference>
<dbReference type="Gene3D" id="2.20.130.20">
    <property type="match status" value="1"/>
</dbReference>
<comment type="subunit">
    <text evidence="6">Heterodimer of a TEP1-N chain and an TEP1-C chain non-covalently linked. Forms a complex composed of TEP1-N and TEP1-C heterodimer, LRIM1 and APL1C; the interaction stabilizes TEP1-N and TEP1-C heterodimer, prevents its binding to tissues while circulating in the hemolymph and protects the thioester bond from hydrolysis. Mature TEP1 and to a lesser extent full-length TEP1 interact with SPCLIP1; the interaction is induced by microbial infection.</text>
</comment>
<dbReference type="SMART" id="SM01361">
    <property type="entry name" value="A2M_recep"/>
    <property type="match status" value="1"/>
</dbReference>
<reference evidence="11" key="1">
    <citation type="submission" date="2022-12" db="EMBL/GenBank/DDBJ databases">
        <title>Genome assemblies of Blomia tropicalis.</title>
        <authorList>
            <person name="Cui Y."/>
        </authorList>
    </citation>
    <scope>NUCLEOTIDE SEQUENCE</scope>
    <source>
        <tissue evidence="11">Adult mites</tissue>
    </source>
</reference>
<keyword evidence="12" id="KW-1185">Reference proteome</keyword>
<feature type="domain" description="Alpha-macroglobulin receptor-binding" evidence="10">
    <location>
        <begin position="1291"/>
        <end position="1382"/>
    </location>
</feature>
<dbReference type="InterPro" id="IPR036595">
    <property type="entry name" value="A-macroglobulin_rcpt-bd_sf"/>
</dbReference>
<dbReference type="Gene3D" id="2.60.40.2950">
    <property type="match status" value="1"/>
</dbReference>
<evidence type="ECO:0000256" key="4">
    <source>
        <dbReference type="ARBA" id="ARBA00023180"/>
    </source>
</evidence>
<dbReference type="GO" id="GO:0004866">
    <property type="term" value="F:endopeptidase inhibitor activity"/>
    <property type="evidence" value="ECO:0007669"/>
    <property type="project" value="InterPro"/>
</dbReference>
<dbReference type="Gene3D" id="2.60.120.1540">
    <property type="match status" value="1"/>
</dbReference>
<sequence>MEPNVDSSTTSKAPPKPMYLITAPSTLRSNTNYQLMLQLFNSTKPLDVEVKIVSNKKDNPIIANTSYQLQSDEAQEIQLSIGQLENAVYKLIVKGKSDELEFETKKELKFNKKYLSTFIQTDKATYKPHDIVKFRAIVVDHNLVPSIKGPVDIFIKDPIENLIKQWKNQSMHMGVVENELQLSEQPPLGDWSIEVKVNNESMVKKFTVAEYVLPTFSVSINLPPYATFNRSDIIATIKAIYTYDRSLFKYHTELEFEFNAMVEESLTGKKHESMTTFKVYKNEIKLSMVDQNKICKPGLQYMNHIKVSYQDDTPVEDDDGSPVIIKYGYSYEESSWNETINVVPIKGLAFFEFIPKKAINGNIGIKAIYKNQKYNIEWITCAHSPSDSFIQVDMKNAISDHLLTRSAKMEEDVTFSVTATEPIDMFTYQIVSREGIVQMRTIRSTTKANEHEFTVTIDKNMYPKLRLIVHYVREMDNEIVVDTMDLIIEGGVQLRTPISLVSNVELTKPGGRVSVRAETNPSAYVGLLGVDQSVLLLKGGNDITKADVTKEIELYSSISASKYNSWLRTNVLDIFQNSGVVIITNAKMYEETFGRPMPMYASASLGIASLEHSISDDIVETKGSVRRKVVPLSVKSKFNSRKIKPQVKTRQKFPETWIWTNMTAGTNGIATYSDTIPDTITSWYISAFAMDQVNGLGIVDSPLKISVFRPFFIKLSLPYSIIRGESVSIPVLIYNYQNKPINAEIVMENEKDEFDFPNAANEISNMEKEDVNHKLMRRSITVPAQDGVSVPFVITPKKLGKIDLNVRASTENAGDAIIRKLLVKPEGQTQYFNKPIFVKLVKDKEQSLIKNISIDISPKAVPGSVRVRVTGVADILGPTINHIDDLLRMPYGCGEQTMINFVPNIVVLDYLTQANRLTNEIKSKAIRHIETGYQRELTYRHDDGSFSAFGKHDKAGSTWLTAYVVKSFLQARSYIDIDQTIIKNGIEYLISCQNQDGSFAELGEIHHKEMQGGAGKSNSSATLTAYVLIAILNEEKINMNERIQESIHKAEDFIYKRLLETNSSYESAIITYALHLADSSRMDEAFNKTINLVKRDANGMSYLSDSVVKSNDETDKSFDSDYLYMPKSQDVESSSYLLLTLVKRANTDEAVSILRWLISKQNSNGGFSSTQDTVIGLQSIGSIASELSDSNLNLTATVTHGQDVAKKVEQLHFNSDNALVLQQIDLDDDSKSVQIEAKGQGTAIIQLSYQYNIAEEAEKPSFELKAQRNENSNEHNLNLDVCARYIKGDATNMALIEVELPSGFQADNDELQNITQTVPTVKRVDTANNEGTVVIYFDQITNSKEICITVVARRVFKVANQKPVPVSVYDYYDRSKMSRIFYEPLPISINDIAKE</sequence>
<name>A0A9Q0RM69_BLOTA</name>
<dbReference type="PANTHER" id="PTHR11412">
    <property type="entry name" value="MACROGLOBULIN / COMPLEMENT"/>
    <property type="match status" value="1"/>
</dbReference>
<dbReference type="InterPro" id="IPR041555">
    <property type="entry name" value="MG3"/>
</dbReference>
<dbReference type="Pfam" id="PF00207">
    <property type="entry name" value="A2M"/>
    <property type="match status" value="1"/>
</dbReference>
<dbReference type="GO" id="GO:0005615">
    <property type="term" value="C:extracellular space"/>
    <property type="evidence" value="ECO:0007669"/>
    <property type="project" value="InterPro"/>
</dbReference>
<dbReference type="Pfam" id="PF01835">
    <property type="entry name" value="MG2"/>
    <property type="match status" value="1"/>
</dbReference>
<dbReference type="InterPro" id="IPR002890">
    <property type="entry name" value="MG2"/>
</dbReference>
<dbReference type="InterPro" id="IPR011625">
    <property type="entry name" value="A2M_N_BRD"/>
</dbReference>
<dbReference type="Pfam" id="PF17791">
    <property type="entry name" value="MG3"/>
    <property type="match status" value="1"/>
</dbReference>
<dbReference type="InterPro" id="IPR041813">
    <property type="entry name" value="A2M_TED"/>
</dbReference>
<evidence type="ECO:0000256" key="2">
    <source>
        <dbReference type="ARBA" id="ARBA00022966"/>
    </source>
</evidence>
<dbReference type="Gene3D" id="6.20.50.160">
    <property type="match status" value="1"/>
</dbReference>
<dbReference type="Pfam" id="PF17790">
    <property type="entry name" value="MG1"/>
    <property type="match status" value="1"/>
</dbReference>
<dbReference type="CDD" id="cd02897">
    <property type="entry name" value="A2M_2"/>
    <property type="match status" value="1"/>
</dbReference>
<comment type="function">
    <text evidence="5">Binds covalently through a thioester bond to the pathogen surface resulting in pathogen clearance.</text>
</comment>
<dbReference type="SMART" id="SM01419">
    <property type="entry name" value="Thiol-ester_cl"/>
    <property type="match status" value="1"/>
</dbReference>
<proteinExistence type="predicted"/>
<evidence type="ECO:0000256" key="3">
    <source>
        <dbReference type="ARBA" id="ARBA00023157"/>
    </source>
</evidence>
<dbReference type="InterPro" id="IPR050473">
    <property type="entry name" value="A2M/Complement_sys"/>
</dbReference>
<evidence type="ECO:0000256" key="1">
    <source>
        <dbReference type="ARBA" id="ARBA00022729"/>
    </source>
</evidence>
<keyword evidence="3" id="KW-1015">Disulfide bond</keyword>
<dbReference type="Pfam" id="PF07677">
    <property type="entry name" value="A2M_recep"/>
    <property type="match status" value="1"/>
</dbReference>
<dbReference type="Gene3D" id="1.50.10.20">
    <property type="match status" value="1"/>
</dbReference>
<dbReference type="PANTHER" id="PTHR11412:SF136">
    <property type="entry name" value="CD109 ANTIGEN"/>
    <property type="match status" value="1"/>
</dbReference>
<dbReference type="Gene3D" id="2.60.40.1930">
    <property type="match status" value="2"/>
</dbReference>
<dbReference type="FunFam" id="2.60.40.10:FF:000155">
    <property type="entry name" value="complement C3 isoform X1"/>
    <property type="match status" value="1"/>
</dbReference>
<evidence type="ECO:0000256" key="5">
    <source>
        <dbReference type="ARBA" id="ARBA00057615"/>
    </source>
</evidence>
<evidence type="ECO:0000259" key="10">
    <source>
        <dbReference type="SMART" id="SM01361"/>
    </source>
</evidence>
<dbReference type="Pfam" id="PF07703">
    <property type="entry name" value="A2M_BRD"/>
    <property type="match status" value="1"/>
</dbReference>
<dbReference type="InterPro" id="IPR011626">
    <property type="entry name" value="Alpha-macroglobulin_TED"/>
</dbReference>
<accession>A0A9Q0RM69</accession>
<dbReference type="Gene3D" id="2.60.40.690">
    <property type="entry name" value="Alpha-macroglobulin, receptor-binding domain"/>
    <property type="match status" value="1"/>
</dbReference>
<dbReference type="FunFam" id="2.60.40.1930:FF:000001">
    <property type="entry name" value="CD109 isoform 3"/>
    <property type="match status" value="1"/>
</dbReference>
<dbReference type="SMART" id="SM01359">
    <property type="entry name" value="A2M_N_2"/>
    <property type="match status" value="1"/>
</dbReference>
<dbReference type="SUPFAM" id="SSF48239">
    <property type="entry name" value="Terpenoid cyclases/Protein prenyltransferases"/>
    <property type="match status" value="1"/>
</dbReference>
<organism evidence="11 12">
    <name type="scientific">Blomia tropicalis</name>
    <name type="common">Mite</name>
    <dbReference type="NCBI Taxonomy" id="40697"/>
    <lineage>
        <taxon>Eukaryota</taxon>
        <taxon>Metazoa</taxon>
        <taxon>Ecdysozoa</taxon>
        <taxon>Arthropoda</taxon>
        <taxon>Chelicerata</taxon>
        <taxon>Arachnida</taxon>
        <taxon>Acari</taxon>
        <taxon>Acariformes</taxon>
        <taxon>Sarcoptiformes</taxon>
        <taxon>Astigmata</taxon>
        <taxon>Glycyphagoidea</taxon>
        <taxon>Echimyopodidae</taxon>
        <taxon>Blomia</taxon>
    </lineage>
</organism>
<dbReference type="InterPro" id="IPR041425">
    <property type="entry name" value="C3/4/5_MG1"/>
</dbReference>
<dbReference type="InterPro" id="IPR001599">
    <property type="entry name" value="Macroglobln_a2"/>
</dbReference>
<comment type="caution">
    <text evidence="11">The sequence shown here is derived from an EMBL/GenBank/DDBJ whole genome shotgun (WGS) entry which is preliminary data.</text>
</comment>
<keyword evidence="2" id="KW-0882">Thioester bond</keyword>
<keyword evidence="1" id="KW-0732">Signal</keyword>
<dbReference type="Pfam" id="PF07678">
    <property type="entry name" value="TED_complement"/>
    <property type="match status" value="1"/>
</dbReference>
<feature type="domain" description="Alpha-2-macroglobulin" evidence="9">
    <location>
        <begin position="656"/>
        <end position="747"/>
    </location>
</feature>
<evidence type="ECO:0000313" key="11">
    <source>
        <dbReference type="EMBL" id="KAJ6219175.1"/>
    </source>
</evidence>
<feature type="domain" description="Alpha-2-macroglobulin bait region" evidence="8">
    <location>
        <begin position="398"/>
        <end position="537"/>
    </location>
</feature>
<evidence type="ECO:0000256" key="6">
    <source>
        <dbReference type="ARBA" id="ARBA00063781"/>
    </source>
</evidence>
<evidence type="ECO:0000313" key="12">
    <source>
        <dbReference type="Proteomes" id="UP001142055"/>
    </source>
</evidence>
<dbReference type="Gene3D" id="2.60.40.10">
    <property type="entry name" value="Immunoglobulins"/>
    <property type="match status" value="2"/>
</dbReference>
<dbReference type="InterPro" id="IPR009048">
    <property type="entry name" value="A-macroglobulin_rcpt-bd"/>
</dbReference>
<dbReference type="SUPFAM" id="SSF49410">
    <property type="entry name" value="Alpha-macroglobulin receptor domain"/>
    <property type="match status" value="1"/>
</dbReference>
<evidence type="ECO:0000259" key="9">
    <source>
        <dbReference type="SMART" id="SM01360"/>
    </source>
</evidence>
<dbReference type="InterPro" id="IPR013783">
    <property type="entry name" value="Ig-like_fold"/>
</dbReference>
<dbReference type="InterPro" id="IPR008930">
    <property type="entry name" value="Terpenoid_cyclase/PrenylTrfase"/>
</dbReference>
<evidence type="ECO:0000256" key="7">
    <source>
        <dbReference type="ARBA" id="ARBA00078071"/>
    </source>
</evidence>
<dbReference type="Proteomes" id="UP001142055">
    <property type="component" value="Chromosome 2"/>
</dbReference>
<dbReference type="OMA" id="TLHQNRY"/>
<evidence type="ECO:0000259" key="8">
    <source>
        <dbReference type="SMART" id="SM01359"/>
    </source>
</evidence>
<dbReference type="SMART" id="SM01360">
    <property type="entry name" value="A2M"/>
    <property type="match status" value="1"/>
</dbReference>
<protein>
    <recommendedName>
        <fullName evidence="7">TEP1-F</fullName>
    </recommendedName>
</protein>
<keyword evidence="4" id="KW-0325">Glycoprotein</keyword>
<dbReference type="EMBL" id="JAPWDV010000002">
    <property type="protein sequence ID" value="KAJ6219175.1"/>
    <property type="molecule type" value="Genomic_DNA"/>
</dbReference>
<dbReference type="InterPro" id="IPR019742">
    <property type="entry name" value="MacrogloblnA2_CS"/>
</dbReference>